<comment type="similarity">
    <text evidence="3 9">Belongs to the BCKDHA family.</text>
</comment>
<dbReference type="InterPro" id="IPR050771">
    <property type="entry name" value="Alpha-ketoacid_DH_E1_comp"/>
</dbReference>
<evidence type="ECO:0000313" key="11">
    <source>
        <dbReference type="Proteomes" id="UP000038045"/>
    </source>
</evidence>
<evidence type="ECO:0000256" key="5">
    <source>
        <dbReference type="ARBA" id="ARBA00022946"/>
    </source>
</evidence>
<comment type="catalytic activity">
    <reaction evidence="9">
        <text>N(6)-[(R)-lipoyl]-L-lysyl-[protein] + 3-methyl-2-oxobutanoate + H(+) = N(6)-[(R)-S(8)-2-methylpropanoyldihydrolipoyl]-L-lysyl-[protein] + CO2</text>
        <dbReference type="Rhea" id="RHEA:13457"/>
        <dbReference type="Rhea" id="RHEA-COMP:10474"/>
        <dbReference type="Rhea" id="RHEA-COMP:10497"/>
        <dbReference type="ChEBI" id="CHEBI:11851"/>
        <dbReference type="ChEBI" id="CHEBI:15378"/>
        <dbReference type="ChEBI" id="CHEBI:16526"/>
        <dbReference type="ChEBI" id="CHEBI:83099"/>
        <dbReference type="ChEBI" id="CHEBI:83142"/>
        <dbReference type="EC" id="1.2.4.4"/>
    </reaction>
</comment>
<comment type="subcellular location">
    <subcellularLocation>
        <location evidence="2">Mitochondrion matrix</location>
    </subcellularLocation>
</comment>
<dbReference type="FunFam" id="3.40.50.970:FF:000015">
    <property type="entry name" value="2-oxoisovalerate dehydrogenase subunit alpha"/>
    <property type="match status" value="1"/>
</dbReference>
<dbReference type="SUPFAM" id="SSF52518">
    <property type="entry name" value="Thiamin diphosphate-binding fold (THDP-binding)"/>
    <property type="match status" value="1"/>
</dbReference>
<keyword evidence="6" id="KW-0630">Potassium</keyword>
<feature type="domain" description="Dehydrogenase E1 component" evidence="10">
    <location>
        <begin position="86"/>
        <end position="384"/>
    </location>
</feature>
<dbReference type="Pfam" id="PF00676">
    <property type="entry name" value="E1_dh"/>
    <property type="match status" value="1"/>
</dbReference>
<dbReference type="InterPro" id="IPR029061">
    <property type="entry name" value="THDP-binding"/>
</dbReference>
<dbReference type="GO" id="GO:0009083">
    <property type="term" value="P:branched-chain amino acid catabolic process"/>
    <property type="evidence" value="ECO:0007669"/>
    <property type="project" value="TreeGrafter"/>
</dbReference>
<accession>A0A0N5A567</accession>
<dbReference type="CDD" id="cd02000">
    <property type="entry name" value="TPP_E1_PDC_ADC_BCADC"/>
    <property type="match status" value="1"/>
</dbReference>
<proteinExistence type="inferred from homology"/>
<evidence type="ECO:0000256" key="7">
    <source>
        <dbReference type="ARBA" id="ARBA00023002"/>
    </source>
</evidence>
<evidence type="ECO:0000256" key="4">
    <source>
        <dbReference type="ARBA" id="ARBA00022723"/>
    </source>
</evidence>
<dbReference type="AlphaFoldDB" id="A0A0N5A567"/>
<evidence type="ECO:0000256" key="3">
    <source>
        <dbReference type="ARBA" id="ARBA00008646"/>
    </source>
</evidence>
<dbReference type="PANTHER" id="PTHR43380">
    <property type="entry name" value="2-OXOISOVALERATE DEHYDROGENASE SUBUNIT ALPHA, MITOCHONDRIAL"/>
    <property type="match status" value="1"/>
</dbReference>
<dbReference type="WBParaSite" id="PTRK_0001685100.1">
    <property type="protein sequence ID" value="PTRK_0001685100.1"/>
    <property type="gene ID" value="PTRK_0001685100"/>
</dbReference>
<keyword evidence="11" id="KW-1185">Reference proteome</keyword>
<keyword evidence="8" id="KW-0496">Mitochondrion</keyword>
<evidence type="ECO:0000256" key="9">
    <source>
        <dbReference type="RuleBase" id="RU365014"/>
    </source>
</evidence>
<dbReference type="PANTHER" id="PTHR43380:SF1">
    <property type="entry name" value="2-OXOISOVALERATE DEHYDROGENASE SUBUNIT ALPHA, MITOCHONDRIAL"/>
    <property type="match status" value="1"/>
</dbReference>
<protein>
    <recommendedName>
        <fullName evidence="9">2-oxoisovalerate dehydrogenase subunit alpha</fullName>
        <ecNumber evidence="9">1.2.4.4</ecNumber>
    </recommendedName>
    <alternativeName>
        <fullName evidence="9">Branched-chain alpha-keto acid dehydrogenase E1 component alpha chain</fullName>
    </alternativeName>
</protein>
<reference evidence="12" key="1">
    <citation type="submission" date="2017-02" db="UniProtKB">
        <authorList>
            <consortium name="WormBaseParasite"/>
        </authorList>
    </citation>
    <scope>IDENTIFICATION</scope>
</reference>
<keyword evidence="7 9" id="KW-0560">Oxidoreductase</keyword>
<dbReference type="STRING" id="131310.A0A0N5A567"/>
<organism evidence="11 12">
    <name type="scientific">Parastrongyloides trichosuri</name>
    <name type="common">Possum-specific nematode worm</name>
    <dbReference type="NCBI Taxonomy" id="131310"/>
    <lineage>
        <taxon>Eukaryota</taxon>
        <taxon>Metazoa</taxon>
        <taxon>Ecdysozoa</taxon>
        <taxon>Nematoda</taxon>
        <taxon>Chromadorea</taxon>
        <taxon>Rhabditida</taxon>
        <taxon>Tylenchina</taxon>
        <taxon>Panagrolaimomorpha</taxon>
        <taxon>Strongyloidoidea</taxon>
        <taxon>Strongyloididae</taxon>
        <taxon>Parastrongyloides</taxon>
    </lineage>
</organism>
<comment type="cofactor">
    <cofactor evidence="1 9">
        <name>thiamine diphosphate</name>
        <dbReference type="ChEBI" id="CHEBI:58937"/>
    </cofactor>
</comment>
<evidence type="ECO:0000259" key="10">
    <source>
        <dbReference type="Pfam" id="PF00676"/>
    </source>
</evidence>
<dbReference type="Gene3D" id="3.40.50.970">
    <property type="match status" value="1"/>
</dbReference>
<sequence>MVLFLKNLQRLTTIVKRSKNSDTFRLKEFSQKFLGYRHAEFTESMNFIDSTKDKAIPIYRITTSNGEFLDPLQDPKFSKNEALKMYKTMTLLNSMDKILYDSQRQGRISFYMTSFGEEANHVGSAAALDPNDLVYGQYRETGVLLYRGFSTQQVMHQCYGNEKDIGKGKQMPVHYGSKEINFVTISSPLTTQLPQAVGSAYAFKREKSNKVVCVYFGDGAASEGDAHAAFNFAATLKCPIIFFCRNNGYAISTPTDEQYAGDGIAGKGPGYGLHTIRVDGNDLFAVYNATKEARKLALQNKPVLIEAMTYRVGHHSTSDDSTAYRTADEINEWQEKDNCIKRFYQYLLSNNYWSEEEDKKWIKEARKEVLTAFNNAEKVKKAHPNELFNDVYHELPKHIKKQMDEMNEHLKEYGKNYPLDQHLPK</sequence>
<dbReference type="Proteomes" id="UP000038045">
    <property type="component" value="Unplaced"/>
</dbReference>
<evidence type="ECO:0000256" key="1">
    <source>
        <dbReference type="ARBA" id="ARBA00001964"/>
    </source>
</evidence>
<keyword evidence="4" id="KW-0479">Metal-binding</keyword>
<dbReference type="GO" id="GO:0005759">
    <property type="term" value="C:mitochondrial matrix"/>
    <property type="evidence" value="ECO:0007669"/>
    <property type="project" value="UniProtKB-SubCell"/>
</dbReference>
<dbReference type="GO" id="GO:0003863">
    <property type="term" value="F:branched-chain 2-oxo acid dehydrogenase activity"/>
    <property type="evidence" value="ECO:0007669"/>
    <property type="project" value="UniProtKB-EC"/>
</dbReference>
<evidence type="ECO:0000256" key="2">
    <source>
        <dbReference type="ARBA" id="ARBA00004305"/>
    </source>
</evidence>
<comment type="function">
    <text evidence="9">The branched-chain alpha-keto dehydrogenase complex catalyzes the overall conversion of alpha-keto acids to acyl-CoA and CO(2). It contains multiple copies of three enzymatic components: branched-chain alpha-keto acid decarboxylase (E1), lipoamide acyltransferase (E2) and lipoamide dehydrogenase (E3).</text>
</comment>
<evidence type="ECO:0000256" key="8">
    <source>
        <dbReference type="ARBA" id="ARBA00023128"/>
    </source>
</evidence>
<keyword evidence="9" id="KW-0786">Thiamine pyrophosphate</keyword>
<name>A0A0N5A567_PARTI</name>
<keyword evidence="5" id="KW-0809">Transit peptide</keyword>
<evidence type="ECO:0000256" key="6">
    <source>
        <dbReference type="ARBA" id="ARBA00022958"/>
    </source>
</evidence>
<dbReference type="EC" id="1.2.4.4" evidence="9"/>
<dbReference type="GO" id="GO:0046872">
    <property type="term" value="F:metal ion binding"/>
    <property type="evidence" value="ECO:0007669"/>
    <property type="project" value="UniProtKB-KW"/>
</dbReference>
<evidence type="ECO:0000313" key="12">
    <source>
        <dbReference type="WBParaSite" id="PTRK_0001685100.1"/>
    </source>
</evidence>
<dbReference type="InterPro" id="IPR001017">
    <property type="entry name" value="DH_E1"/>
</dbReference>